<feature type="domain" description="RNase H type-1" evidence="2">
    <location>
        <begin position="242"/>
        <end position="359"/>
    </location>
</feature>
<dbReference type="InterPro" id="IPR053151">
    <property type="entry name" value="RNase_H-like"/>
</dbReference>
<accession>A0ABR2TCQ7</accession>
<dbReference type="InterPro" id="IPR012337">
    <property type="entry name" value="RNaseH-like_sf"/>
</dbReference>
<name>A0ABR2TCQ7_9ROSI</name>
<dbReference type="InterPro" id="IPR002156">
    <property type="entry name" value="RNaseH_domain"/>
</dbReference>
<dbReference type="PANTHER" id="PTHR47723:SF19">
    <property type="entry name" value="POLYNUCLEOTIDYL TRANSFERASE, RIBONUCLEASE H-LIKE SUPERFAMILY PROTEIN"/>
    <property type="match status" value="1"/>
</dbReference>
<dbReference type="InterPro" id="IPR044730">
    <property type="entry name" value="RNase_H-like_dom_plant"/>
</dbReference>
<comment type="caution">
    <text evidence="3">The sequence shown here is derived from an EMBL/GenBank/DDBJ whole genome shotgun (WGS) entry which is preliminary data.</text>
</comment>
<sequence length="390" mass="44366">MNIATQVGVGGNRHNTSNLYNPGEMKKTWTNSSPEVTIHPLDDVWIPSLGPLRPHLLSSVDASQVHSLLNFSDDHGNWDTRKLSTLFNNAVIPYILSIRYLDPSDLPDRPIWSLNGKHSFDIKSAYSSLLGSSWKTESQSWKKIWSLQVPQRFCFFLWLSLKGRHGPFFRSEFVDWLQLNMGSHELHPSRGLPWSMLFISTIWQLWKARNDLVFNDAHFNDDILLQRIHWKLPELGWVCLTTDGAVSLRTGIGSVGGVFQADDGSWITGFNNIIGIVCPLQTELWGIFLGLQLAWENGFERLLIQFNSKEAIKRLTSMQASSDPCSLVRAIARIRHRGWATEIQWIPHEGNKPTNMLAKLDNLPNYDVTIFSPPPESLLPLLDFDMSHSL</sequence>
<dbReference type="CDD" id="cd06222">
    <property type="entry name" value="RNase_H_like"/>
    <property type="match status" value="1"/>
</dbReference>
<dbReference type="Proteomes" id="UP001396334">
    <property type="component" value="Unassembled WGS sequence"/>
</dbReference>
<organism evidence="3 4">
    <name type="scientific">Hibiscus sabdariffa</name>
    <name type="common">roselle</name>
    <dbReference type="NCBI Taxonomy" id="183260"/>
    <lineage>
        <taxon>Eukaryota</taxon>
        <taxon>Viridiplantae</taxon>
        <taxon>Streptophyta</taxon>
        <taxon>Embryophyta</taxon>
        <taxon>Tracheophyta</taxon>
        <taxon>Spermatophyta</taxon>
        <taxon>Magnoliopsida</taxon>
        <taxon>eudicotyledons</taxon>
        <taxon>Gunneridae</taxon>
        <taxon>Pentapetalae</taxon>
        <taxon>rosids</taxon>
        <taxon>malvids</taxon>
        <taxon>Malvales</taxon>
        <taxon>Malvaceae</taxon>
        <taxon>Malvoideae</taxon>
        <taxon>Hibiscus</taxon>
    </lineage>
</organism>
<dbReference type="PANTHER" id="PTHR47723">
    <property type="entry name" value="OS05G0353850 PROTEIN"/>
    <property type="match status" value="1"/>
</dbReference>
<evidence type="ECO:0000259" key="2">
    <source>
        <dbReference type="Pfam" id="PF13456"/>
    </source>
</evidence>
<dbReference type="Gene3D" id="3.30.420.10">
    <property type="entry name" value="Ribonuclease H-like superfamily/Ribonuclease H"/>
    <property type="match status" value="1"/>
</dbReference>
<evidence type="ECO:0000313" key="4">
    <source>
        <dbReference type="Proteomes" id="UP001396334"/>
    </source>
</evidence>
<gene>
    <name evidence="3" type="ORF">V6N11_077068</name>
</gene>
<evidence type="ECO:0000256" key="1">
    <source>
        <dbReference type="SAM" id="MobiDB-lite"/>
    </source>
</evidence>
<dbReference type="EMBL" id="JBBPBN010000006">
    <property type="protein sequence ID" value="KAK9035017.1"/>
    <property type="molecule type" value="Genomic_DNA"/>
</dbReference>
<reference evidence="3 4" key="1">
    <citation type="journal article" date="2024" name="G3 (Bethesda)">
        <title>Genome assembly of Hibiscus sabdariffa L. provides insights into metabolisms of medicinal natural products.</title>
        <authorList>
            <person name="Kim T."/>
        </authorList>
    </citation>
    <scope>NUCLEOTIDE SEQUENCE [LARGE SCALE GENOMIC DNA]</scope>
    <source>
        <strain evidence="3">TK-2024</strain>
        <tissue evidence="3">Old leaves</tissue>
    </source>
</reference>
<proteinExistence type="predicted"/>
<keyword evidence="4" id="KW-1185">Reference proteome</keyword>
<dbReference type="Pfam" id="PF13456">
    <property type="entry name" value="RVT_3"/>
    <property type="match status" value="1"/>
</dbReference>
<dbReference type="InterPro" id="IPR036397">
    <property type="entry name" value="RNaseH_sf"/>
</dbReference>
<evidence type="ECO:0000313" key="3">
    <source>
        <dbReference type="EMBL" id="KAK9035017.1"/>
    </source>
</evidence>
<dbReference type="SUPFAM" id="SSF53098">
    <property type="entry name" value="Ribonuclease H-like"/>
    <property type="match status" value="1"/>
</dbReference>
<feature type="region of interest" description="Disordered" evidence="1">
    <location>
        <begin position="1"/>
        <end position="23"/>
    </location>
</feature>
<protein>
    <recommendedName>
        <fullName evidence="2">RNase H type-1 domain-containing protein</fullName>
    </recommendedName>
</protein>